<evidence type="ECO:0008006" key="4">
    <source>
        <dbReference type="Google" id="ProtNLM"/>
    </source>
</evidence>
<organism evidence="2 3">
    <name type="scientific">Candida viswanathii</name>
    <dbReference type="NCBI Taxonomy" id="5486"/>
    <lineage>
        <taxon>Eukaryota</taxon>
        <taxon>Fungi</taxon>
        <taxon>Dikarya</taxon>
        <taxon>Ascomycota</taxon>
        <taxon>Saccharomycotina</taxon>
        <taxon>Pichiomycetes</taxon>
        <taxon>Debaryomycetaceae</taxon>
        <taxon>Candida/Lodderomyces clade</taxon>
        <taxon>Candida</taxon>
    </lineage>
</organism>
<comment type="caution">
    <text evidence="2">The sequence shown here is derived from an EMBL/GenBank/DDBJ whole genome shotgun (WGS) entry which is preliminary data.</text>
</comment>
<keyword evidence="1" id="KW-1133">Transmembrane helix</keyword>
<protein>
    <recommendedName>
        <fullName evidence="4">Transmembrane protein</fullName>
    </recommendedName>
</protein>
<evidence type="ECO:0000256" key="1">
    <source>
        <dbReference type="SAM" id="Phobius"/>
    </source>
</evidence>
<dbReference type="STRING" id="5486.A0A367Y0K6"/>
<evidence type="ECO:0000313" key="2">
    <source>
        <dbReference type="EMBL" id="RCK59416.1"/>
    </source>
</evidence>
<proteinExistence type="predicted"/>
<name>A0A367Y0K6_9ASCO</name>
<gene>
    <name evidence="2" type="ORF">Cantr_07871</name>
</gene>
<accession>A0A367Y0K6</accession>
<reference evidence="2 3" key="1">
    <citation type="submission" date="2018-06" db="EMBL/GenBank/DDBJ databases">
        <title>Whole genome sequencing of Candida tropicalis (genome annotated by CSBL at Korea University).</title>
        <authorList>
            <person name="Ahn J."/>
        </authorList>
    </citation>
    <scope>NUCLEOTIDE SEQUENCE [LARGE SCALE GENOMIC DNA]</scope>
    <source>
        <strain evidence="2 3">ATCC 20962</strain>
    </source>
</reference>
<feature type="transmembrane region" description="Helical" evidence="1">
    <location>
        <begin position="60"/>
        <end position="79"/>
    </location>
</feature>
<keyword evidence="1" id="KW-0812">Transmembrane</keyword>
<sequence length="135" mass="15529">MFRLTRPIQTMTHHSASTRTKTRIVSFNSRRFIGDGTYGQPTWPLTRSIFQNYSHEGRKFVQWALAFLTLLIIWPLAIVEGFDAVDHVPRDTGSQVQLKRVGFDKYDATVEIPQVYVKPDKDVMDEGDDVPEDDV</sequence>
<dbReference type="AlphaFoldDB" id="A0A367Y0K6"/>
<dbReference type="OrthoDB" id="4003809at2759"/>
<keyword evidence="1" id="KW-0472">Membrane</keyword>
<evidence type="ECO:0000313" key="3">
    <source>
        <dbReference type="Proteomes" id="UP000253472"/>
    </source>
</evidence>
<dbReference type="EMBL" id="QLNQ01000027">
    <property type="protein sequence ID" value="RCK59416.1"/>
    <property type="molecule type" value="Genomic_DNA"/>
</dbReference>
<dbReference type="Proteomes" id="UP000253472">
    <property type="component" value="Unassembled WGS sequence"/>
</dbReference>
<keyword evidence="3" id="KW-1185">Reference proteome</keyword>